<proteinExistence type="predicted"/>
<dbReference type="EMBL" id="CP011133">
    <property type="protein sequence ID" value="AKE62137.1"/>
    <property type="molecule type" value="Genomic_DNA"/>
</dbReference>
<keyword evidence="2" id="KW-0812">Transmembrane</keyword>
<name>A0A0F6U0D5_CITAM</name>
<dbReference type="AlphaFoldDB" id="A0A0F6U0D5"/>
<feature type="compositionally biased region" description="Polar residues" evidence="1">
    <location>
        <begin position="88"/>
        <end position="97"/>
    </location>
</feature>
<evidence type="ECO:0000313" key="3">
    <source>
        <dbReference type="EMBL" id="AKE62137.1"/>
    </source>
</evidence>
<organism evidence="3 4">
    <name type="scientific">Citrobacter amalonaticus Y19</name>
    <dbReference type="NCBI Taxonomy" id="1261127"/>
    <lineage>
        <taxon>Bacteria</taxon>
        <taxon>Pseudomonadati</taxon>
        <taxon>Pseudomonadota</taxon>
        <taxon>Gammaproteobacteria</taxon>
        <taxon>Enterobacterales</taxon>
        <taxon>Enterobacteriaceae</taxon>
        <taxon>Citrobacter</taxon>
    </lineage>
</organism>
<gene>
    <name evidence="3" type="ORF">F384_26585</name>
</gene>
<feature type="transmembrane region" description="Helical" evidence="2">
    <location>
        <begin position="6"/>
        <end position="27"/>
    </location>
</feature>
<keyword evidence="3" id="KW-0614">Plasmid</keyword>
<protein>
    <submittedName>
        <fullName evidence="3">Uncharacterized protein</fullName>
    </submittedName>
</protein>
<accession>A0A0F6U0D5</accession>
<keyword evidence="2" id="KW-0472">Membrane</keyword>
<feature type="region of interest" description="Disordered" evidence="1">
    <location>
        <begin position="74"/>
        <end position="97"/>
    </location>
</feature>
<sequence>MTNSKPFILSALICLTFTVGMIGYLLISDVPEKIRILNQKITVATYPQSRDVLNKDMAEIILPYLKKQKAAEASQAEVKKPNEIYTPEQLQQSRGYK</sequence>
<dbReference type="PATRIC" id="fig|1261127.3.peg.5514"/>
<reference evidence="3 4" key="1">
    <citation type="submission" date="2015-03" db="EMBL/GenBank/DDBJ databases">
        <title>Complete genome sequence of Citrobacter amalonaticus Y19.</title>
        <authorList>
            <person name="Park S."/>
        </authorList>
    </citation>
    <scope>NUCLEOTIDE SEQUENCE [LARGE SCALE GENOMIC DNA]</scope>
    <source>
        <strain evidence="3 4">Y19</strain>
        <plasmid evidence="4">Plasmid</plasmid>
    </source>
</reference>
<dbReference type="RefSeq" id="WP_046498956.1">
    <property type="nucleotide sequence ID" value="NZ_CP011133.1"/>
</dbReference>
<dbReference type="KEGG" id="cama:F384_26585"/>
<geneLocation type="plasmid" evidence="3">
    <name>unnamed</name>
</geneLocation>
<keyword evidence="2" id="KW-1133">Transmembrane helix</keyword>
<evidence type="ECO:0000256" key="2">
    <source>
        <dbReference type="SAM" id="Phobius"/>
    </source>
</evidence>
<evidence type="ECO:0000313" key="4">
    <source>
        <dbReference type="Proteomes" id="UP000034085"/>
    </source>
</evidence>
<dbReference type="HOGENOM" id="CLU_2341704_0_0_6"/>
<evidence type="ECO:0000256" key="1">
    <source>
        <dbReference type="SAM" id="MobiDB-lite"/>
    </source>
</evidence>
<dbReference type="Proteomes" id="UP000034085">
    <property type="component" value="Plasmid"/>
</dbReference>
<dbReference type="OrthoDB" id="6627401at2"/>